<dbReference type="GO" id="GO:0046872">
    <property type="term" value="F:metal ion binding"/>
    <property type="evidence" value="ECO:0007669"/>
    <property type="project" value="UniProtKB-KW"/>
</dbReference>
<dbReference type="AlphaFoldDB" id="A0A850T8S6"/>
<proteinExistence type="predicted"/>
<dbReference type="SUPFAM" id="SSF51556">
    <property type="entry name" value="Metallo-dependent hydrolases"/>
    <property type="match status" value="1"/>
</dbReference>
<keyword evidence="1" id="KW-0479">Metal-binding</keyword>
<sequence length="270" mass="29535">MTGFIDVHTHLHDPRIIDNASDIVLRAQAAGVEKIATCATMEENFEITAELSQKFSCVVPWLGIHPWFLDTLSPDWARSLGQWLEKIPAGVGEFGLDFMDKGADQDRQIQVFKTHLALACDLNRPVNIHIRKGWDAIVKILKQHGPLAAGGVIHSYSGSADLVPVLEKFNLHISFSGSVTRPNAKKVAQALKVVSLDRIVFETDAPDIVPQFVLDAHPGEVPLNEPANVPDIVRVAAERRGMTFGTLAQHGYENSLDLFGPVLSPKDNAG</sequence>
<feature type="binding site" evidence="1">
    <location>
        <position position="154"/>
    </location>
    <ligand>
        <name>a divalent metal cation</name>
        <dbReference type="ChEBI" id="CHEBI:60240"/>
        <label>2</label>
    </ligand>
</feature>
<dbReference type="PIRSF" id="PIRSF005902">
    <property type="entry name" value="DNase_TatD"/>
    <property type="match status" value="1"/>
</dbReference>
<organism evidence="2 3">
    <name type="scientific">Desulfobacter latus</name>
    <dbReference type="NCBI Taxonomy" id="2292"/>
    <lineage>
        <taxon>Bacteria</taxon>
        <taxon>Pseudomonadati</taxon>
        <taxon>Thermodesulfobacteriota</taxon>
        <taxon>Desulfobacteria</taxon>
        <taxon>Desulfobacterales</taxon>
        <taxon>Desulfobacteraceae</taxon>
        <taxon>Desulfobacter</taxon>
    </lineage>
</organism>
<feature type="binding site" evidence="1">
    <location>
        <position position="8"/>
    </location>
    <ligand>
        <name>a divalent metal cation</name>
        <dbReference type="ChEBI" id="CHEBI:60240"/>
        <label>1</label>
    </ligand>
</feature>
<evidence type="ECO:0000313" key="2">
    <source>
        <dbReference type="EMBL" id="NWH04858.1"/>
    </source>
</evidence>
<gene>
    <name evidence="2" type="ORF">HXW94_07645</name>
</gene>
<reference evidence="2 3" key="1">
    <citation type="submission" date="2020-06" db="EMBL/GenBank/DDBJ databases">
        <title>High-quality draft genome of sulfate reducer Desulfobacter latus type strain AcrS2 isolated from marine sediment.</title>
        <authorList>
            <person name="Hoppe M."/>
            <person name="Larsen C.K."/>
            <person name="Marshall I.P.G."/>
            <person name="Schramm A."/>
            <person name="Marietou A.G."/>
        </authorList>
    </citation>
    <scope>NUCLEOTIDE SEQUENCE [LARGE SCALE GENOMIC DNA]</scope>
    <source>
        <strain evidence="2 3">AcRS2</strain>
    </source>
</reference>
<evidence type="ECO:0000256" key="1">
    <source>
        <dbReference type="PIRSR" id="PIRSR005902-1"/>
    </source>
</evidence>
<dbReference type="Pfam" id="PF01026">
    <property type="entry name" value="TatD_DNase"/>
    <property type="match status" value="1"/>
</dbReference>
<evidence type="ECO:0000313" key="3">
    <source>
        <dbReference type="Proteomes" id="UP000553343"/>
    </source>
</evidence>
<dbReference type="CDD" id="cd01310">
    <property type="entry name" value="TatD_DNAse"/>
    <property type="match status" value="1"/>
</dbReference>
<dbReference type="InterPro" id="IPR001130">
    <property type="entry name" value="TatD-like"/>
</dbReference>
<feature type="binding site" evidence="1">
    <location>
        <position position="129"/>
    </location>
    <ligand>
        <name>a divalent metal cation</name>
        <dbReference type="ChEBI" id="CHEBI:60240"/>
        <label>2</label>
    </ligand>
</feature>
<dbReference type="PANTHER" id="PTHR47176">
    <property type="entry name" value="OSJNBA0020J04.13 PROTEIN"/>
    <property type="match status" value="1"/>
</dbReference>
<dbReference type="Proteomes" id="UP000553343">
    <property type="component" value="Unassembled WGS sequence"/>
</dbReference>
<dbReference type="RefSeq" id="WP_178366314.1">
    <property type="nucleotide sequence ID" value="NZ_JACADJ010000019.1"/>
</dbReference>
<keyword evidence="3" id="KW-1185">Reference proteome</keyword>
<dbReference type="InterPro" id="IPR032466">
    <property type="entry name" value="Metal_Hydrolase"/>
</dbReference>
<dbReference type="Gene3D" id="3.20.20.140">
    <property type="entry name" value="Metal-dependent hydrolases"/>
    <property type="match status" value="1"/>
</dbReference>
<feature type="binding site" evidence="1">
    <location>
        <position position="10"/>
    </location>
    <ligand>
        <name>a divalent metal cation</name>
        <dbReference type="ChEBI" id="CHEBI:60240"/>
        <label>1</label>
    </ligand>
</feature>
<feature type="binding site" evidence="1">
    <location>
        <position position="204"/>
    </location>
    <ligand>
        <name>a divalent metal cation</name>
        <dbReference type="ChEBI" id="CHEBI:60240"/>
        <label>1</label>
    </ligand>
</feature>
<protein>
    <submittedName>
        <fullName evidence="2">TatD family hydrolase</fullName>
    </submittedName>
</protein>
<dbReference type="EMBL" id="JACADJ010000019">
    <property type="protein sequence ID" value="NWH04858.1"/>
    <property type="molecule type" value="Genomic_DNA"/>
</dbReference>
<dbReference type="GO" id="GO:0016788">
    <property type="term" value="F:hydrolase activity, acting on ester bonds"/>
    <property type="evidence" value="ECO:0007669"/>
    <property type="project" value="InterPro"/>
</dbReference>
<feature type="binding site" evidence="1">
    <location>
        <position position="93"/>
    </location>
    <ligand>
        <name>a divalent metal cation</name>
        <dbReference type="ChEBI" id="CHEBI:60240"/>
        <label>1</label>
    </ligand>
</feature>
<accession>A0A850T8S6</accession>
<keyword evidence="2" id="KW-0378">Hydrolase</keyword>
<comment type="caution">
    <text evidence="2">The sequence shown here is derived from an EMBL/GenBank/DDBJ whole genome shotgun (WGS) entry which is preliminary data.</text>
</comment>
<dbReference type="PANTHER" id="PTHR47176:SF1">
    <property type="entry name" value="OS04G0577500 PROTEIN"/>
    <property type="match status" value="1"/>
</dbReference>
<name>A0A850T8S6_9BACT</name>